<dbReference type="AlphaFoldDB" id="A0A2N0HK73"/>
<comment type="caution">
    <text evidence="3">The sequence shown here is derived from an EMBL/GenBank/DDBJ whole genome shotgun (WGS) entry which is preliminary data.</text>
</comment>
<keyword evidence="4" id="KW-1185">Reference proteome</keyword>
<dbReference type="SUPFAM" id="SSF117892">
    <property type="entry name" value="Band 7/SPFH domain"/>
    <property type="match status" value="1"/>
</dbReference>
<name>A0A2N0HK73_9SPHN</name>
<dbReference type="EMBL" id="PHUF01000003">
    <property type="protein sequence ID" value="PKB19350.1"/>
    <property type="molecule type" value="Genomic_DNA"/>
</dbReference>
<dbReference type="PANTHER" id="PTHR42911">
    <property type="entry name" value="MODULATOR OF FTSH PROTEASE HFLC"/>
    <property type="match status" value="1"/>
</dbReference>
<organism evidence="3 4">
    <name type="scientific">Novosphingobium kunmingense</name>
    <dbReference type="NCBI Taxonomy" id="1211806"/>
    <lineage>
        <taxon>Bacteria</taxon>
        <taxon>Pseudomonadati</taxon>
        <taxon>Pseudomonadota</taxon>
        <taxon>Alphaproteobacteria</taxon>
        <taxon>Sphingomonadales</taxon>
        <taxon>Sphingomonadaceae</taxon>
        <taxon>Novosphingobium</taxon>
    </lineage>
</organism>
<dbReference type="InterPro" id="IPR001107">
    <property type="entry name" value="Band_7"/>
</dbReference>
<feature type="domain" description="Band 7" evidence="2">
    <location>
        <begin position="22"/>
        <end position="194"/>
    </location>
</feature>
<keyword evidence="3" id="KW-0645">Protease</keyword>
<dbReference type="InterPro" id="IPR036013">
    <property type="entry name" value="Band_7/SPFH_dom_sf"/>
</dbReference>
<evidence type="ECO:0000256" key="1">
    <source>
        <dbReference type="ARBA" id="ARBA00004167"/>
    </source>
</evidence>
<sequence>MANSRTRAALFVFGTAAILLGLSVSAVPEGRQAVVTRMGEPVRVVNRWTPVAGTGGGGLILHLPLVERVEWVERGLFGTTAERLPVTGSDKAPLLVDASATLRAFDPVKVVANGGGADKAVAQVNDALRAIAQQELGQVPSGQLLQPGTGGATQRLRAALDARARPLGLQVVDLRLTGAVFPEGELQQTIERMEGERARIAAAETENGAREAERILMAARTDSARMLGSVAGRDPAFYDFFRAIQSYEVVFGGTDRKNKATIILGPDSEYLKQFRGQ</sequence>
<gene>
    <name evidence="3" type="ORF">B0I00_1581</name>
</gene>
<dbReference type="SMART" id="SM00244">
    <property type="entry name" value="PHB"/>
    <property type="match status" value="1"/>
</dbReference>
<comment type="subcellular location">
    <subcellularLocation>
        <location evidence="1">Membrane</location>
        <topology evidence="1">Single-pass membrane protein</topology>
    </subcellularLocation>
</comment>
<protein>
    <submittedName>
        <fullName evidence="3">Membrane protease subunit HflC</fullName>
    </submittedName>
</protein>
<dbReference type="GO" id="GO:0016020">
    <property type="term" value="C:membrane"/>
    <property type="evidence" value="ECO:0007669"/>
    <property type="project" value="UniProtKB-SubCell"/>
</dbReference>
<dbReference type="Proteomes" id="UP000232587">
    <property type="component" value="Unassembled WGS sequence"/>
</dbReference>
<dbReference type="Pfam" id="PF01145">
    <property type="entry name" value="Band_7"/>
    <property type="match status" value="1"/>
</dbReference>
<dbReference type="GO" id="GO:0006508">
    <property type="term" value="P:proteolysis"/>
    <property type="evidence" value="ECO:0007669"/>
    <property type="project" value="UniProtKB-KW"/>
</dbReference>
<reference evidence="3 4" key="1">
    <citation type="submission" date="2017-11" db="EMBL/GenBank/DDBJ databases">
        <title>Genomic Encyclopedia of Type Strains, Phase III (KMG-III): the genomes of soil and plant-associated and newly described type strains.</title>
        <authorList>
            <person name="Whitman W."/>
        </authorList>
    </citation>
    <scope>NUCLEOTIDE SEQUENCE [LARGE SCALE GENOMIC DNA]</scope>
    <source>
        <strain evidence="3 4">CGMCC 1.12274</strain>
    </source>
</reference>
<dbReference type="RefSeq" id="WP_100866828.1">
    <property type="nucleotide sequence ID" value="NZ_PHUF01000003.1"/>
</dbReference>
<dbReference type="GO" id="GO:0008233">
    <property type="term" value="F:peptidase activity"/>
    <property type="evidence" value="ECO:0007669"/>
    <property type="project" value="UniProtKB-KW"/>
</dbReference>
<keyword evidence="3" id="KW-0378">Hydrolase</keyword>
<dbReference type="PANTHER" id="PTHR42911:SF1">
    <property type="entry name" value="MODULATOR OF FTSH PROTEASE HFLC"/>
    <property type="match status" value="1"/>
</dbReference>
<evidence type="ECO:0000313" key="3">
    <source>
        <dbReference type="EMBL" id="PKB19350.1"/>
    </source>
</evidence>
<evidence type="ECO:0000259" key="2">
    <source>
        <dbReference type="SMART" id="SM00244"/>
    </source>
</evidence>
<dbReference type="OrthoDB" id="9812991at2"/>
<proteinExistence type="predicted"/>
<evidence type="ECO:0000313" key="4">
    <source>
        <dbReference type="Proteomes" id="UP000232587"/>
    </source>
</evidence>
<accession>A0A2N0HK73</accession>
<dbReference type="Gene3D" id="3.30.479.30">
    <property type="entry name" value="Band 7 domain"/>
    <property type="match status" value="1"/>
</dbReference>